<feature type="compositionally biased region" description="Basic and acidic residues" evidence="1">
    <location>
        <begin position="118"/>
        <end position="129"/>
    </location>
</feature>
<feature type="compositionally biased region" description="Low complexity" evidence="1">
    <location>
        <begin position="56"/>
        <end position="73"/>
    </location>
</feature>
<dbReference type="AlphaFoldDB" id="A0AAD7RS18"/>
<gene>
    <name evidence="2" type="ORF">AAFF_G00123410</name>
</gene>
<feature type="region of interest" description="Disordered" evidence="1">
    <location>
        <begin position="1"/>
        <end position="73"/>
    </location>
</feature>
<proteinExistence type="predicted"/>
<evidence type="ECO:0000313" key="2">
    <source>
        <dbReference type="EMBL" id="KAJ8389135.1"/>
    </source>
</evidence>
<sequence length="138" mass="14204">MITDTGGMEGEGEGEGSGSAPTATLRAGGGQETGPAGRLCEGISRIVSAAPAVVTSSRSGDGRPSPGGARRAGAFVPAKRPCLSHSGPLMCAWGIPLPRRPRQRAIQNTKHPSIFGSDCKDNKITEGHQRARPAHTRP</sequence>
<reference evidence="2" key="1">
    <citation type="journal article" date="2023" name="Science">
        <title>Genome structures resolve the early diversification of teleost fishes.</title>
        <authorList>
            <person name="Parey E."/>
            <person name="Louis A."/>
            <person name="Montfort J."/>
            <person name="Bouchez O."/>
            <person name="Roques C."/>
            <person name="Iampietro C."/>
            <person name="Lluch J."/>
            <person name="Castinel A."/>
            <person name="Donnadieu C."/>
            <person name="Desvignes T."/>
            <person name="Floi Bucao C."/>
            <person name="Jouanno E."/>
            <person name="Wen M."/>
            <person name="Mejri S."/>
            <person name="Dirks R."/>
            <person name="Jansen H."/>
            <person name="Henkel C."/>
            <person name="Chen W.J."/>
            <person name="Zahm M."/>
            <person name="Cabau C."/>
            <person name="Klopp C."/>
            <person name="Thompson A.W."/>
            <person name="Robinson-Rechavi M."/>
            <person name="Braasch I."/>
            <person name="Lecointre G."/>
            <person name="Bobe J."/>
            <person name="Postlethwait J.H."/>
            <person name="Berthelot C."/>
            <person name="Roest Crollius H."/>
            <person name="Guiguen Y."/>
        </authorList>
    </citation>
    <scope>NUCLEOTIDE SEQUENCE</scope>
    <source>
        <strain evidence="2">NC1722</strain>
    </source>
</reference>
<feature type="region of interest" description="Disordered" evidence="1">
    <location>
        <begin position="107"/>
        <end position="138"/>
    </location>
</feature>
<evidence type="ECO:0000256" key="1">
    <source>
        <dbReference type="SAM" id="MobiDB-lite"/>
    </source>
</evidence>
<dbReference type="Proteomes" id="UP001221898">
    <property type="component" value="Unassembled WGS sequence"/>
</dbReference>
<evidence type="ECO:0000313" key="3">
    <source>
        <dbReference type="Proteomes" id="UP001221898"/>
    </source>
</evidence>
<keyword evidence="3" id="KW-1185">Reference proteome</keyword>
<organism evidence="2 3">
    <name type="scientific">Aldrovandia affinis</name>
    <dbReference type="NCBI Taxonomy" id="143900"/>
    <lineage>
        <taxon>Eukaryota</taxon>
        <taxon>Metazoa</taxon>
        <taxon>Chordata</taxon>
        <taxon>Craniata</taxon>
        <taxon>Vertebrata</taxon>
        <taxon>Euteleostomi</taxon>
        <taxon>Actinopterygii</taxon>
        <taxon>Neopterygii</taxon>
        <taxon>Teleostei</taxon>
        <taxon>Notacanthiformes</taxon>
        <taxon>Halosauridae</taxon>
        <taxon>Aldrovandia</taxon>
    </lineage>
</organism>
<protein>
    <submittedName>
        <fullName evidence="2">Uncharacterized protein</fullName>
    </submittedName>
</protein>
<comment type="caution">
    <text evidence="2">The sequence shown here is derived from an EMBL/GenBank/DDBJ whole genome shotgun (WGS) entry which is preliminary data.</text>
</comment>
<dbReference type="EMBL" id="JAINUG010000186">
    <property type="protein sequence ID" value="KAJ8389135.1"/>
    <property type="molecule type" value="Genomic_DNA"/>
</dbReference>
<accession>A0AAD7RS18</accession>
<name>A0AAD7RS18_9TELE</name>